<protein>
    <submittedName>
        <fullName evidence="1">Uncharacterized protein</fullName>
    </submittedName>
</protein>
<dbReference type="KEGG" id="nfl:COO91_01859"/>
<dbReference type="EMBL" id="CP024785">
    <property type="protein sequence ID" value="AUB35966.1"/>
    <property type="molecule type" value="Genomic_DNA"/>
</dbReference>
<dbReference type="AlphaFoldDB" id="A0A2K8SKE3"/>
<organism evidence="1 2">
    <name type="scientific">Nostoc flagelliforme CCNUN1</name>
    <dbReference type="NCBI Taxonomy" id="2038116"/>
    <lineage>
        <taxon>Bacteria</taxon>
        <taxon>Bacillati</taxon>
        <taxon>Cyanobacteriota</taxon>
        <taxon>Cyanophyceae</taxon>
        <taxon>Nostocales</taxon>
        <taxon>Nostocaceae</taxon>
        <taxon>Nostoc</taxon>
    </lineage>
</organism>
<gene>
    <name evidence="1" type="ORF">COO91_01859</name>
</gene>
<dbReference type="RefSeq" id="WP_157816390.1">
    <property type="nucleotide sequence ID" value="NZ_CAWNNC010000001.1"/>
</dbReference>
<keyword evidence="2" id="KW-1185">Reference proteome</keyword>
<reference evidence="1 2" key="1">
    <citation type="submission" date="2017-11" db="EMBL/GenBank/DDBJ databases">
        <title>Complete genome of a free-living desiccation-tolerant cyanobacterium and its photosynthetic adaptation to extreme terrestrial habitat.</title>
        <authorList>
            <person name="Shang J."/>
        </authorList>
    </citation>
    <scope>NUCLEOTIDE SEQUENCE [LARGE SCALE GENOMIC DNA]</scope>
    <source>
        <strain evidence="1 2">CCNUN1</strain>
    </source>
</reference>
<evidence type="ECO:0000313" key="1">
    <source>
        <dbReference type="EMBL" id="AUB35966.1"/>
    </source>
</evidence>
<evidence type="ECO:0000313" key="2">
    <source>
        <dbReference type="Proteomes" id="UP000232003"/>
    </source>
</evidence>
<proteinExistence type="predicted"/>
<accession>A0A2K8SKE3</accession>
<sequence length="46" mass="5028">MTKLVKFDVGDGQTVLIEVEEVKSEEIKACFKIAGRTGSQGTQNLE</sequence>
<dbReference type="Proteomes" id="UP000232003">
    <property type="component" value="Chromosome"/>
</dbReference>
<name>A0A2K8SKE3_9NOSO</name>